<dbReference type="AlphaFoldDB" id="A0A922SSK0"/>
<organism evidence="1 2">
    <name type="scientific">Spodoptera exigua</name>
    <name type="common">Beet armyworm</name>
    <name type="synonym">Noctua fulgens</name>
    <dbReference type="NCBI Taxonomy" id="7107"/>
    <lineage>
        <taxon>Eukaryota</taxon>
        <taxon>Metazoa</taxon>
        <taxon>Ecdysozoa</taxon>
        <taxon>Arthropoda</taxon>
        <taxon>Hexapoda</taxon>
        <taxon>Insecta</taxon>
        <taxon>Pterygota</taxon>
        <taxon>Neoptera</taxon>
        <taxon>Endopterygota</taxon>
        <taxon>Lepidoptera</taxon>
        <taxon>Glossata</taxon>
        <taxon>Ditrysia</taxon>
        <taxon>Noctuoidea</taxon>
        <taxon>Noctuidae</taxon>
        <taxon>Amphipyrinae</taxon>
        <taxon>Spodoptera</taxon>
    </lineage>
</organism>
<gene>
    <name evidence="1" type="ORF">HF086_005297</name>
</gene>
<dbReference type="InterPro" id="IPR013320">
    <property type="entry name" value="ConA-like_dom_sf"/>
</dbReference>
<comment type="caution">
    <text evidence="1">The sequence shown here is derived from an EMBL/GenBank/DDBJ whole genome shotgun (WGS) entry which is preliminary data.</text>
</comment>
<reference evidence="1" key="1">
    <citation type="journal article" date="2021" name="G3 (Bethesda)">
        <title>Genome and transcriptome analysis of the beet armyworm Spodoptera exigua reveals targets for pest control. .</title>
        <authorList>
            <person name="Simon S."/>
            <person name="Breeschoten T."/>
            <person name="Jansen H.J."/>
            <person name="Dirks R.P."/>
            <person name="Schranz M.E."/>
            <person name="Ros V.I.D."/>
        </authorList>
    </citation>
    <scope>NUCLEOTIDE SEQUENCE</scope>
    <source>
        <strain evidence="1">TB_SE_WUR_2020</strain>
    </source>
</reference>
<dbReference type="Proteomes" id="UP000814243">
    <property type="component" value="Unassembled WGS sequence"/>
</dbReference>
<dbReference type="EMBL" id="JACEFF010000019">
    <property type="protein sequence ID" value="KAH9645648.1"/>
    <property type="molecule type" value="Genomic_DNA"/>
</dbReference>
<protein>
    <submittedName>
        <fullName evidence="1">Uncharacterized protein</fullName>
    </submittedName>
</protein>
<proteinExistence type="predicted"/>
<name>A0A922SSK0_SPOEX</name>
<evidence type="ECO:0000313" key="1">
    <source>
        <dbReference type="EMBL" id="KAH9645648.1"/>
    </source>
</evidence>
<dbReference type="Gene3D" id="2.60.120.200">
    <property type="match status" value="1"/>
</dbReference>
<evidence type="ECO:0000313" key="2">
    <source>
        <dbReference type="Proteomes" id="UP000814243"/>
    </source>
</evidence>
<dbReference type="SUPFAM" id="SSF49899">
    <property type="entry name" value="Concanavalin A-like lectins/glucanases"/>
    <property type="match status" value="1"/>
</dbReference>
<accession>A0A922SSK0</accession>
<sequence length="74" mass="8485">MAVFPRPVSPAHPGWLCERYAVRTNAFDCGSGAGILRSPEPVRLGHWNTISVYRHRWDAWLRLNNGKRVRGRSK</sequence>
<feature type="non-terminal residue" evidence="1">
    <location>
        <position position="1"/>
    </location>
</feature>